<comment type="caution">
    <text evidence="2">The sequence shown here is derived from an EMBL/GenBank/DDBJ whole genome shotgun (WGS) entry which is preliminary data.</text>
</comment>
<dbReference type="Gene3D" id="1.20.1280.50">
    <property type="match status" value="1"/>
</dbReference>
<dbReference type="Pfam" id="PF00646">
    <property type="entry name" value="F-box"/>
    <property type="match status" value="1"/>
</dbReference>
<dbReference type="InterPro" id="IPR013187">
    <property type="entry name" value="F-box-assoc_dom_typ3"/>
</dbReference>
<dbReference type="PROSITE" id="PS50181">
    <property type="entry name" value="FBOX"/>
    <property type="match status" value="1"/>
</dbReference>
<evidence type="ECO:0000259" key="1">
    <source>
        <dbReference type="PROSITE" id="PS50181"/>
    </source>
</evidence>
<name>A0A9J5WWH4_SOLCO</name>
<dbReference type="PANTHER" id="PTHR31672:SF13">
    <property type="entry name" value="F-BOX PROTEIN CPR30-LIKE"/>
    <property type="match status" value="1"/>
</dbReference>
<organism evidence="2 3">
    <name type="scientific">Solanum commersonii</name>
    <name type="common">Commerson's wild potato</name>
    <name type="synonym">Commerson's nightshade</name>
    <dbReference type="NCBI Taxonomy" id="4109"/>
    <lineage>
        <taxon>Eukaryota</taxon>
        <taxon>Viridiplantae</taxon>
        <taxon>Streptophyta</taxon>
        <taxon>Embryophyta</taxon>
        <taxon>Tracheophyta</taxon>
        <taxon>Spermatophyta</taxon>
        <taxon>Magnoliopsida</taxon>
        <taxon>eudicotyledons</taxon>
        <taxon>Gunneridae</taxon>
        <taxon>Pentapetalae</taxon>
        <taxon>asterids</taxon>
        <taxon>lamiids</taxon>
        <taxon>Solanales</taxon>
        <taxon>Solanaceae</taxon>
        <taxon>Solanoideae</taxon>
        <taxon>Solaneae</taxon>
        <taxon>Solanum</taxon>
    </lineage>
</organism>
<keyword evidence="3" id="KW-1185">Reference proteome</keyword>
<dbReference type="InterPro" id="IPR017451">
    <property type="entry name" value="F-box-assoc_interact_dom"/>
</dbReference>
<feature type="domain" description="F-box" evidence="1">
    <location>
        <begin position="246"/>
        <end position="291"/>
    </location>
</feature>
<evidence type="ECO:0000313" key="2">
    <source>
        <dbReference type="EMBL" id="KAG5579310.1"/>
    </source>
</evidence>
<proteinExistence type="predicted"/>
<dbReference type="InterPro" id="IPR050796">
    <property type="entry name" value="SCF_F-box_component"/>
</dbReference>
<dbReference type="AlphaFoldDB" id="A0A9J5WWH4"/>
<dbReference type="PANTHER" id="PTHR31672">
    <property type="entry name" value="BNACNNG10540D PROTEIN"/>
    <property type="match status" value="1"/>
</dbReference>
<sequence length="516" mass="59398">MILCCYNGLALLWCPRGDHLLWNPSTNESVQLPNHETTSLFSSTYGLGYDSISDDYKILRVEHISNGPERPTKILALKSGSWRKIDNHPCGFRNKTIPCKNSLSFVHGAFHWLSKDSLLKYIMISFNISNEVYEEISLLEEICNISNVNYVRCVVLEGMLCAYCNGREGGLNTFKLWVMKDYDIKESWTKLLPIYFWSYQHICLRMVKCYSTTKRMVFMVTLGHPKDRMNCCLQIVPYYKDLFIRKAMEIHFPEEIIVDILIRLPVPSLLRFKCASKFWKTLISDQYFKVKHYNYAKNNKKILIARLISGADISYYCYSLSSSQPLQNLCCPSNHKPCNYIILCCCDGLALLWCRGDHLLWNPSTNESVQLPNHEITSLFGSTYGLGYDSISDDYKILRVEHMGNRPGLPSKILALKSGSWRKIGNHPRGFHNNTVPSKSSLPFVRGAFHWLGRDNLPNYNIMISFNISNELYGEILLPEEICNISNVNYVRCDVLEGMLCAYWKGQEAGLDTFKL</sequence>
<evidence type="ECO:0000313" key="3">
    <source>
        <dbReference type="Proteomes" id="UP000824120"/>
    </source>
</evidence>
<gene>
    <name evidence="2" type="ORF">H5410_049937</name>
</gene>
<reference evidence="2 3" key="1">
    <citation type="submission" date="2020-09" db="EMBL/GenBank/DDBJ databases">
        <title>De no assembly of potato wild relative species, Solanum commersonii.</title>
        <authorList>
            <person name="Cho K."/>
        </authorList>
    </citation>
    <scope>NUCLEOTIDE SEQUENCE [LARGE SCALE GENOMIC DNA]</scope>
    <source>
        <strain evidence="2">LZ3.2</strain>
        <tissue evidence="2">Leaf</tissue>
    </source>
</reference>
<dbReference type="CDD" id="cd22157">
    <property type="entry name" value="F-box_AtFBW1-like"/>
    <property type="match status" value="1"/>
</dbReference>
<dbReference type="SMART" id="SM00256">
    <property type="entry name" value="FBOX"/>
    <property type="match status" value="1"/>
</dbReference>
<protein>
    <recommendedName>
        <fullName evidence="1">F-box domain-containing protein</fullName>
    </recommendedName>
</protein>
<dbReference type="InterPro" id="IPR001810">
    <property type="entry name" value="F-box_dom"/>
</dbReference>
<dbReference type="Pfam" id="PF08268">
    <property type="entry name" value="FBA_3"/>
    <property type="match status" value="2"/>
</dbReference>
<dbReference type="InterPro" id="IPR036047">
    <property type="entry name" value="F-box-like_dom_sf"/>
</dbReference>
<dbReference type="Proteomes" id="UP000824120">
    <property type="component" value="Chromosome 10"/>
</dbReference>
<dbReference type="EMBL" id="JACXVP010000010">
    <property type="protein sequence ID" value="KAG5579310.1"/>
    <property type="molecule type" value="Genomic_DNA"/>
</dbReference>
<dbReference type="NCBIfam" id="TIGR01640">
    <property type="entry name" value="F_box_assoc_1"/>
    <property type="match status" value="2"/>
</dbReference>
<dbReference type="SUPFAM" id="SSF81383">
    <property type="entry name" value="F-box domain"/>
    <property type="match status" value="1"/>
</dbReference>
<dbReference type="OrthoDB" id="591557at2759"/>
<accession>A0A9J5WWH4</accession>